<gene>
    <name evidence="2" type="ORF">Tco_0861376</name>
</gene>
<dbReference type="Proteomes" id="UP001151760">
    <property type="component" value="Unassembled WGS sequence"/>
</dbReference>
<sequence length="135" mass="15297">MDKGVVNTVKDHKRKHDDDEDDDDEDPPTGPNQDKQTKRRRTKESESSKKPSFTKETPKGKAPTKGSKTGKCASAKEPVEEPIAEVVMDDAGDDVVHDDNQPQETLEPKTRKTPNPEWFKKPPRPPTPDLEWNKR</sequence>
<evidence type="ECO:0000313" key="2">
    <source>
        <dbReference type="EMBL" id="GJT14334.1"/>
    </source>
</evidence>
<feature type="compositionally biased region" description="Acidic residues" evidence="1">
    <location>
        <begin position="18"/>
        <end position="27"/>
    </location>
</feature>
<organism evidence="2 3">
    <name type="scientific">Tanacetum coccineum</name>
    <dbReference type="NCBI Taxonomy" id="301880"/>
    <lineage>
        <taxon>Eukaryota</taxon>
        <taxon>Viridiplantae</taxon>
        <taxon>Streptophyta</taxon>
        <taxon>Embryophyta</taxon>
        <taxon>Tracheophyta</taxon>
        <taxon>Spermatophyta</taxon>
        <taxon>Magnoliopsida</taxon>
        <taxon>eudicotyledons</taxon>
        <taxon>Gunneridae</taxon>
        <taxon>Pentapetalae</taxon>
        <taxon>asterids</taxon>
        <taxon>campanulids</taxon>
        <taxon>Asterales</taxon>
        <taxon>Asteraceae</taxon>
        <taxon>Asteroideae</taxon>
        <taxon>Anthemideae</taxon>
        <taxon>Anthemidinae</taxon>
        <taxon>Tanacetum</taxon>
    </lineage>
</organism>
<dbReference type="EMBL" id="BQNB010013304">
    <property type="protein sequence ID" value="GJT14334.1"/>
    <property type="molecule type" value="Genomic_DNA"/>
</dbReference>
<accession>A0ABQ5BN92</accession>
<evidence type="ECO:0000313" key="3">
    <source>
        <dbReference type="Proteomes" id="UP001151760"/>
    </source>
</evidence>
<feature type="compositionally biased region" description="Acidic residues" evidence="1">
    <location>
        <begin position="80"/>
        <end position="93"/>
    </location>
</feature>
<reference evidence="2" key="1">
    <citation type="journal article" date="2022" name="Int. J. Mol. Sci.">
        <title>Draft Genome of Tanacetum Coccineum: Genomic Comparison of Closely Related Tanacetum-Family Plants.</title>
        <authorList>
            <person name="Yamashiro T."/>
            <person name="Shiraishi A."/>
            <person name="Nakayama K."/>
            <person name="Satake H."/>
        </authorList>
    </citation>
    <scope>NUCLEOTIDE SEQUENCE</scope>
</reference>
<comment type="caution">
    <text evidence="2">The sequence shown here is derived from an EMBL/GenBank/DDBJ whole genome shotgun (WGS) entry which is preliminary data.</text>
</comment>
<protein>
    <submittedName>
        <fullName evidence="2">Uncharacterized protein</fullName>
    </submittedName>
</protein>
<reference evidence="2" key="2">
    <citation type="submission" date="2022-01" db="EMBL/GenBank/DDBJ databases">
        <authorList>
            <person name="Yamashiro T."/>
            <person name="Shiraishi A."/>
            <person name="Satake H."/>
            <person name="Nakayama K."/>
        </authorList>
    </citation>
    <scope>NUCLEOTIDE SEQUENCE</scope>
</reference>
<proteinExistence type="predicted"/>
<feature type="compositionally biased region" description="Basic and acidic residues" evidence="1">
    <location>
        <begin position="94"/>
        <end position="110"/>
    </location>
</feature>
<name>A0ABQ5BN92_9ASTR</name>
<evidence type="ECO:0000256" key="1">
    <source>
        <dbReference type="SAM" id="MobiDB-lite"/>
    </source>
</evidence>
<keyword evidence="3" id="KW-1185">Reference proteome</keyword>
<feature type="region of interest" description="Disordered" evidence="1">
    <location>
        <begin position="1"/>
        <end position="135"/>
    </location>
</feature>